<comment type="caution">
    <text evidence="3">The sequence shown here is derived from an EMBL/GenBank/DDBJ whole genome shotgun (WGS) entry which is preliminary data.</text>
</comment>
<proteinExistence type="predicted"/>
<accession>A0A0V0XRZ8</accession>
<dbReference type="SUPFAM" id="SSF51735">
    <property type="entry name" value="NAD(P)-binding Rossmann-fold domains"/>
    <property type="match status" value="1"/>
</dbReference>
<keyword evidence="2" id="KW-0472">Membrane</keyword>
<keyword evidence="2" id="KW-0812">Transmembrane</keyword>
<sequence>MMNLFNLHTLTILSASALLLLYFKRRRDSRFKRCRSKKSLHGKVVLITGGSSGLALRLGRQLAIEMVNRGATTVIASPSEIRGRRAVDYIVSNSSCPTPKITWLALDLASKDSLNNFFHNFCSQFKHLDILINNAGVMFWPYDVTSYGVEYHLGVNHIGPCYLTKLFLDMLKQSKSAKVIFISSGEYIRAKEPINMETPSPEEYNMQDQYATSKLANILYAMALDKRFKSSNMPIKVFSIRPGFIRNTELGRRFSAFLIFLSFPFIWYYSITTKQASQAILHCCLEDDIPSGKLYFNCEIQADGKLLTEENMRDVVCKTDEIIENAFSGT</sequence>
<dbReference type="InterPro" id="IPR036291">
    <property type="entry name" value="NAD(P)-bd_dom_sf"/>
</dbReference>
<dbReference type="EMBL" id="JYDU01000158">
    <property type="protein sequence ID" value="KRX90685.1"/>
    <property type="molecule type" value="Genomic_DNA"/>
</dbReference>
<dbReference type="Pfam" id="PF00106">
    <property type="entry name" value="adh_short"/>
    <property type="match status" value="1"/>
</dbReference>
<dbReference type="PRINTS" id="PR00081">
    <property type="entry name" value="GDHRDH"/>
</dbReference>
<dbReference type="Gene3D" id="3.40.50.720">
    <property type="entry name" value="NAD(P)-binding Rossmann-like Domain"/>
    <property type="match status" value="1"/>
</dbReference>
<gene>
    <name evidence="3" type="primary">RDH12</name>
    <name evidence="3" type="ORF">T4E_2180</name>
</gene>
<dbReference type="InterPro" id="IPR002347">
    <property type="entry name" value="SDR_fam"/>
</dbReference>
<dbReference type="PANTHER" id="PTHR43157:SF31">
    <property type="entry name" value="PHOSPHATIDYLINOSITOL-GLYCAN BIOSYNTHESIS CLASS F PROTEIN"/>
    <property type="match status" value="1"/>
</dbReference>
<evidence type="ECO:0000313" key="4">
    <source>
        <dbReference type="Proteomes" id="UP000054815"/>
    </source>
</evidence>
<evidence type="ECO:0000256" key="1">
    <source>
        <dbReference type="ARBA" id="ARBA00023002"/>
    </source>
</evidence>
<feature type="transmembrane region" description="Helical" evidence="2">
    <location>
        <begin position="6"/>
        <end position="23"/>
    </location>
</feature>
<dbReference type="STRING" id="6337.A0A0V0XRZ8"/>
<evidence type="ECO:0000313" key="3">
    <source>
        <dbReference type="EMBL" id="KRX90685.1"/>
    </source>
</evidence>
<name>A0A0V0XRZ8_TRIPS</name>
<feature type="transmembrane region" description="Helical" evidence="2">
    <location>
        <begin position="254"/>
        <end position="271"/>
    </location>
</feature>
<organism evidence="3 4">
    <name type="scientific">Trichinella pseudospiralis</name>
    <name type="common">Parasitic roundworm</name>
    <dbReference type="NCBI Taxonomy" id="6337"/>
    <lineage>
        <taxon>Eukaryota</taxon>
        <taxon>Metazoa</taxon>
        <taxon>Ecdysozoa</taxon>
        <taxon>Nematoda</taxon>
        <taxon>Enoplea</taxon>
        <taxon>Dorylaimia</taxon>
        <taxon>Trichinellida</taxon>
        <taxon>Trichinellidae</taxon>
        <taxon>Trichinella</taxon>
    </lineage>
</organism>
<dbReference type="GO" id="GO:0016491">
    <property type="term" value="F:oxidoreductase activity"/>
    <property type="evidence" value="ECO:0007669"/>
    <property type="project" value="UniProtKB-KW"/>
</dbReference>
<dbReference type="PANTHER" id="PTHR43157">
    <property type="entry name" value="PHOSPHATIDYLINOSITOL-GLYCAN BIOSYNTHESIS CLASS F PROTEIN-RELATED"/>
    <property type="match status" value="1"/>
</dbReference>
<evidence type="ECO:0000256" key="2">
    <source>
        <dbReference type="SAM" id="Phobius"/>
    </source>
</evidence>
<keyword evidence="1" id="KW-0560">Oxidoreductase</keyword>
<keyword evidence="2" id="KW-1133">Transmembrane helix</keyword>
<reference evidence="3 4" key="1">
    <citation type="submission" date="2015-01" db="EMBL/GenBank/DDBJ databases">
        <title>Evolution of Trichinella species and genotypes.</title>
        <authorList>
            <person name="Korhonen P.K."/>
            <person name="Edoardo P."/>
            <person name="Giuseppe L.R."/>
            <person name="Gasser R.B."/>
        </authorList>
    </citation>
    <scope>NUCLEOTIDE SEQUENCE [LARGE SCALE GENOMIC DNA]</scope>
    <source>
        <strain evidence="3">ISS141</strain>
    </source>
</reference>
<dbReference type="Proteomes" id="UP000054815">
    <property type="component" value="Unassembled WGS sequence"/>
</dbReference>
<dbReference type="AlphaFoldDB" id="A0A0V0XRZ8"/>
<protein>
    <submittedName>
        <fullName evidence="3">Retinol dehydrogenase 12</fullName>
    </submittedName>
</protein>